<proteinExistence type="predicted"/>
<protein>
    <submittedName>
        <fullName evidence="1">Uncharacterized protein</fullName>
    </submittedName>
</protein>
<dbReference type="AlphaFoldDB" id="A0A5E7BU87"/>
<accession>A0A5E7BU87</accession>
<dbReference type="EMBL" id="CABVHY010000008">
    <property type="protein sequence ID" value="VVN91864.1"/>
    <property type="molecule type" value="Genomic_DNA"/>
</dbReference>
<dbReference type="RefSeq" id="WP_150803444.1">
    <property type="nucleotide sequence ID" value="NZ_CABVHY010000008.1"/>
</dbReference>
<reference evidence="1 2" key="1">
    <citation type="submission" date="2019-09" db="EMBL/GenBank/DDBJ databases">
        <authorList>
            <person name="Chandra G."/>
            <person name="Truman W A."/>
        </authorList>
    </citation>
    <scope>NUCLEOTIDE SEQUENCE [LARGE SCALE GENOMIC DNA]</scope>
    <source>
        <strain evidence="1">PS723</strain>
    </source>
</reference>
<evidence type="ECO:0000313" key="1">
    <source>
        <dbReference type="EMBL" id="VVN91864.1"/>
    </source>
</evidence>
<dbReference type="Proteomes" id="UP000379480">
    <property type="component" value="Unassembled WGS sequence"/>
</dbReference>
<evidence type="ECO:0000313" key="2">
    <source>
        <dbReference type="Proteomes" id="UP000379480"/>
    </source>
</evidence>
<name>A0A5E7BU87_PSEFL</name>
<gene>
    <name evidence="1" type="ORF">PS723_01935</name>
</gene>
<sequence>MITGAVDATKYVDCYSAIESPQVREAFCMLVGAISTMSGHNCAPMPEAELNRTIGIFSVADDNCPFSFASHHNWLLFHFRLPAFKAGHCSLKTLYAELGEVNDKIDGEWTIKLRSVDDVRRLLRLINIS</sequence>
<organism evidence="1 2">
    <name type="scientific">Pseudomonas fluorescens</name>
    <dbReference type="NCBI Taxonomy" id="294"/>
    <lineage>
        <taxon>Bacteria</taxon>
        <taxon>Pseudomonadati</taxon>
        <taxon>Pseudomonadota</taxon>
        <taxon>Gammaproteobacteria</taxon>
        <taxon>Pseudomonadales</taxon>
        <taxon>Pseudomonadaceae</taxon>
        <taxon>Pseudomonas</taxon>
    </lineage>
</organism>
<dbReference type="OrthoDB" id="6989933at2"/>